<reference evidence="3 4" key="2">
    <citation type="submission" date="2019-09" db="EMBL/GenBank/DDBJ databases">
        <authorList>
            <person name="Jin C."/>
        </authorList>
    </citation>
    <scope>NUCLEOTIDE SEQUENCE [LARGE SCALE GENOMIC DNA]</scope>
    <source>
        <strain evidence="3 4">BN140041</strain>
    </source>
</reference>
<dbReference type="Proteomes" id="UP000324351">
    <property type="component" value="Unassembled WGS sequence"/>
</dbReference>
<evidence type="ECO:0000313" key="3">
    <source>
        <dbReference type="EMBL" id="KAA1426455.1"/>
    </source>
</evidence>
<keyword evidence="2" id="KW-0732">Signal</keyword>
<feature type="signal peptide" evidence="2">
    <location>
        <begin position="1"/>
        <end position="23"/>
    </location>
</feature>
<protein>
    <submittedName>
        <fullName evidence="3">Uncharacterized protein</fullName>
    </submittedName>
</protein>
<proteinExistence type="predicted"/>
<organism evidence="3 4">
    <name type="scientific">Nocardioides antri</name>
    <dbReference type="NCBI Taxonomy" id="2607659"/>
    <lineage>
        <taxon>Bacteria</taxon>
        <taxon>Bacillati</taxon>
        <taxon>Actinomycetota</taxon>
        <taxon>Actinomycetes</taxon>
        <taxon>Propionibacteriales</taxon>
        <taxon>Nocardioidaceae</taxon>
        <taxon>Nocardioides</taxon>
    </lineage>
</organism>
<dbReference type="EMBL" id="VUJW01000008">
    <property type="protein sequence ID" value="KAA1426455.1"/>
    <property type="molecule type" value="Genomic_DNA"/>
</dbReference>
<evidence type="ECO:0000256" key="2">
    <source>
        <dbReference type="SAM" id="SignalP"/>
    </source>
</evidence>
<sequence>MLSSRLALLLSAVFVLGPLTGCGGEDDSDANSADAPATEAPPSPLADAYDACGPELEEGMAEFGDDAPALDEVIRLEDDGNSIIVTTPEPGGEIASNLAFIAAACVLRETDAPATVTANMQTTTAMSGSQTATWEDIEVVWSYAAGVGNAGFNATFAVVG</sequence>
<feature type="region of interest" description="Disordered" evidence="1">
    <location>
        <begin position="25"/>
        <end position="46"/>
    </location>
</feature>
<evidence type="ECO:0000256" key="1">
    <source>
        <dbReference type="SAM" id="MobiDB-lite"/>
    </source>
</evidence>
<comment type="caution">
    <text evidence="3">The sequence shown here is derived from an EMBL/GenBank/DDBJ whole genome shotgun (WGS) entry which is preliminary data.</text>
</comment>
<dbReference type="RefSeq" id="WP_149751037.1">
    <property type="nucleotide sequence ID" value="NZ_VUJW01000008.1"/>
</dbReference>
<gene>
    <name evidence="3" type="ORF">F0U47_13710</name>
</gene>
<reference evidence="3 4" key="1">
    <citation type="submission" date="2019-09" db="EMBL/GenBank/DDBJ databases">
        <title>Nocardioides panacisoli sp. nov., isolated from the soil of a ginseng field.</title>
        <authorList>
            <person name="Cho C."/>
        </authorList>
    </citation>
    <scope>NUCLEOTIDE SEQUENCE [LARGE SCALE GENOMIC DNA]</scope>
    <source>
        <strain evidence="3 4">BN140041</strain>
    </source>
</reference>
<keyword evidence="4" id="KW-1185">Reference proteome</keyword>
<name>A0A5B1LZW6_9ACTN</name>
<accession>A0A5B1LZW6</accession>
<dbReference type="AlphaFoldDB" id="A0A5B1LZW6"/>
<evidence type="ECO:0000313" key="4">
    <source>
        <dbReference type="Proteomes" id="UP000324351"/>
    </source>
</evidence>
<feature type="chain" id="PRO_5022763034" evidence="2">
    <location>
        <begin position="24"/>
        <end position="160"/>
    </location>
</feature>